<dbReference type="HOGENOM" id="CLU_1604429_0_0_1"/>
<protein>
    <submittedName>
        <fullName evidence="1 3">Uncharacterized protein</fullName>
    </submittedName>
</protein>
<evidence type="ECO:0000313" key="4">
    <source>
        <dbReference type="Proteomes" id="UP000019118"/>
    </source>
</evidence>
<sequence length="166" mass="19127">MSYESVILRHAASFHWNRQDGQLTELLPGSSEYMTIHSQVHQALVGSGRTISRIVRVKNLIDFGQFLVREQFLVCQNGNTKYFRVRRFISLNAANLQEALKYNLDPRRCNLSNLQFESQVLGSVSGWPHEDRIVLVVQVLTCNPLQGTIYPDKSLDYFIEYVVNLH</sequence>
<evidence type="ECO:0000313" key="5">
    <source>
        <dbReference type="Proteomes" id="UP000030742"/>
    </source>
</evidence>
<dbReference type="AlphaFoldDB" id="N6T534"/>
<accession>N6T534</accession>
<dbReference type="KEGG" id="dpa:109542686"/>
<evidence type="ECO:0000313" key="3">
    <source>
        <dbReference type="EnsemblMetazoa" id="XP_019767567.1"/>
    </source>
</evidence>
<proteinExistence type="predicted"/>
<dbReference type="EnsemblMetazoa" id="XM_019912008.1">
    <property type="protein sequence ID" value="XP_019767567.1"/>
    <property type="gene ID" value="LOC109542686"/>
</dbReference>
<dbReference type="EMBL" id="KB741211">
    <property type="protein sequence ID" value="ENN72768.1"/>
    <property type="molecule type" value="Genomic_DNA"/>
</dbReference>
<reference evidence="4 5" key="1">
    <citation type="journal article" date="2013" name="Genome Biol.">
        <title>Draft genome of the mountain pine beetle, Dendroctonus ponderosae Hopkins, a major forest pest.</title>
        <authorList>
            <person name="Keeling C.I."/>
            <person name="Yuen M.M."/>
            <person name="Liao N.Y."/>
            <person name="Docking T.R."/>
            <person name="Chan S.K."/>
            <person name="Taylor G.A."/>
            <person name="Palmquist D.L."/>
            <person name="Jackman S.D."/>
            <person name="Nguyen A."/>
            <person name="Li M."/>
            <person name="Henderson H."/>
            <person name="Janes J.K."/>
            <person name="Zhao Y."/>
            <person name="Pandoh P."/>
            <person name="Moore R."/>
            <person name="Sperling F.A."/>
            <person name="Huber D.P."/>
            <person name="Birol I."/>
            <person name="Jones S.J."/>
            <person name="Bohlmann J."/>
        </authorList>
    </citation>
    <scope>NUCLEOTIDE SEQUENCE</scope>
</reference>
<dbReference type="OrthoDB" id="6769808at2759"/>
<reference evidence="3" key="2">
    <citation type="submission" date="2024-08" db="UniProtKB">
        <authorList>
            <consortium name="EnsemblMetazoa"/>
        </authorList>
    </citation>
    <scope>IDENTIFICATION</scope>
</reference>
<dbReference type="OMA" id="WPHEDRI"/>
<evidence type="ECO:0000313" key="1">
    <source>
        <dbReference type="EMBL" id="ENN72768.1"/>
    </source>
</evidence>
<dbReference type="Gene3D" id="3.90.228.10">
    <property type="match status" value="1"/>
</dbReference>
<dbReference type="Proteomes" id="UP000030742">
    <property type="component" value="Unassembled WGS sequence"/>
</dbReference>
<evidence type="ECO:0000313" key="2">
    <source>
        <dbReference type="EMBL" id="ERL90902.1"/>
    </source>
</evidence>
<feature type="non-terminal residue" evidence="1">
    <location>
        <position position="1"/>
    </location>
</feature>
<dbReference type="EMBL" id="KB632263">
    <property type="protein sequence ID" value="ERL90902.1"/>
    <property type="molecule type" value="Genomic_DNA"/>
</dbReference>
<dbReference type="STRING" id="77166.N6T534"/>
<keyword evidence="4" id="KW-1185">Reference proteome</keyword>
<name>N6T534_DENPD</name>
<dbReference type="Proteomes" id="UP000019118">
    <property type="component" value="Unassembled WGS sequence"/>
</dbReference>
<gene>
    <name evidence="3" type="primary">109542686</name>
    <name evidence="2" type="ORF">D910_08247</name>
    <name evidence="1" type="ORF">YQE_10573</name>
</gene>
<organism evidence="1">
    <name type="scientific">Dendroctonus ponderosae</name>
    <name type="common">Mountain pine beetle</name>
    <dbReference type="NCBI Taxonomy" id="77166"/>
    <lineage>
        <taxon>Eukaryota</taxon>
        <taxon>Metazoa</taxon>
        <taxon>Ecdysozoa</taxon>
        <taxon>Arthropoda</taxon>
        <taxon>Hexapoda</taxon>
        <taxon>Insecta</taxon>
        <taxon>Pterygota</taxon>
        <taxon>Neoptera</taxon>
        <taxon>Endopterygota</taxon>
        <taxon>Coleoptera</taxon>
        <taxon>Polyphaga</taxon>
        <taxon>Cucujiformia</taxon>
        <taxon>Curculionidae</taxon>
        <taxon>Scolytinae</taxon>
        <taxon>Dendroctonus</taxon>
    </lineage>
</organism>